<feature type="transmembrane region" description="Helical" evidence="6">
    <location>
        <begin position="240"/>
        <end position="258"/>
    </location>
</feature>
<feature type="transmembrane region" description="Helical" evidence="6">
    <location>
        <begin position="91"/>
        <end position="110"/>
    </location>
</feature>
<feature type="transmembrane region" description="Helical" evidence="6">
    <location>
        <begin position="264"/>
        <end position="287"/>
    </location>
</feature>
<feature type="domain" description="Major facilitator superfamily (MFS) profile" evidence="7">
    <location>
        <begin position="1"/>
        <end position="357"/>
    </location>
</feature>
<keyword evidence="3 6" id="KW-1133">Transmembrane helix</keyword>
<feature type="compositionally biased region" description="Basic and acidic residues" evidence="5">
    <location>
        <begin position="375"/>
        <end position="386"/>
    </location>
</feature>
<accession>A0ABD0LUW6</accession>
<dbReference type="PROSITE" id="PS50850">
    <property type="entry name" value="MFS"/>
    <property type="match status" value="1"/>
</dbReference>
<dbReference type="InterPro" id="IPR011701">
    <property type="entry name" value="MFS"/>
</dbReference>
<evidence type="ECO:0000256" key="5">
    <source>
        <dbReference type="SAM" id="MobiDB-lite"/>
    </source>
</evidence>
<evidence type="ECO:0000256" key="6">
    <source>
        <dbReference type="SAM" id="Phobius"/>
    </source>
</evidence>
<dbReference type="SUPFAM" id="SSF103473">
    <property type="entry name" value="MFS general substrate transporter"/>
    <property type="match status" value="1"/>
</dbReference>
<dbReference type="AlphaFoldDB" id="A0ABD0LUW6"/>
<evidence type="ECO:0000313" key="9">
    <source>
        <dbReference type="Proteomes" id="UP001519460"/>
    </source>
</evidence>
<feature type="region of interest" description="Disordered" evidence="5">
    <location>
        <begin position="375"/>
        <end position="398"/>
    </location>
</feature>
<feature type="transmembrane region" description="Helical" evidence="6">
    <location>
        <begin position="207"/>
        <end position="228"/>
    </location>
</feature>
<organism evidence="8 9">
    <name type="scientific">Batillaria attramentaria</name>
    <dbReference type="NCBI Taxonomy" id="370345"/>
    <lineage>
        <taxon>Eukaryota</taxon>
        <taxon>Metazoa</taxon>
        <taxon>Spiralia</taxon>
        <taxon>Lophotrochozoa</taxon>
        <taxon>Mollusca</taxon>
        <taxon>Gastropoda</taxon>
        <taxon>Caenogastropoda</taxon>
        <taxon>Sorbeoconcha</taxon>
        <taxon>Cerithioidea</taxon>
        <taxon>Batillariidae</taxon>
        <taxon>Batillaria</taxon>
    </lineage>
</organism>
<dbReference type="Pfam" id="PF07690">
    <property type="entry name" value="MFS_1"/>
    <property type="match status" value="1"/>
</dbReference>
<evidence type="ECO:0000313" key="8">
    <source>
        <dbReference type="EMBL" id="KAK7503321.1"/>
    </source>
</evidence>
<dbReference type="EMBL" id="JACVVK020000021">
    <property type="protein sequence ID" value="KAK7503321.1"/>
    <property type="molecule type" value="Genomic_DNA"/>
</dbReference>
<reference evidence="8 9" key="1">
    <citation type="journal article" date="2023" name="Sci. Data">
        <title>Genome assembly of the Korean intertidal mud-creeper Batillaria attramentaria.</title>
        <authorList>
            <person name="Patra A.K."/>
            <person name="Ho P.T."/>
            <person name="Jun S."/>
            <person name="Lee S.J."/>
            <person name="Kim Y."/>
            <person name="Won Y.J."/>
        </authorList>
    </citation>
    <scope>NUCLEOTIDE SEQUENCE [LARGE SCALE GENOMIC DNA]</scope>
    <source>
        <strain evidence="8">Wonlab-2016</strain>
    </source>
</reference>
<comment type="caution">
    <text evidence="8">The sequence shown here is derived from an EMBL/GenBank/DDBJ whole genome shotgun (WGS) entry which is preliminary data.</text>
</comment>
<dbReference type="GO" id="GO:0016020">
    <property type="term" value="C:membrane"/>
    <property type="evidence" value="ECO:0007669"/>
    <property type="project" value="UniProtKB-SubCell"/>
</dbReference>
<dbReference type="Proteomes" id="UP001519460">
    <property type="component" value="Unassembled WGS sequence"/>
</dbReference>
<proteinExistence type="predicted"/>
<feature type="transmembrane region" description="Helical" evidence="6">
    <location>
        <begin position="7"/>
        <end position="25"/>
    </location>
</feature>
<evidence type="ECO:0000256" key="2">
    <source>
        <dbReference type="ARBA" id="ARBA00022692"/>
    </source>
</evidence>
<feature type="transmembrane region" description="Helical" evidence="6">
    <location>
        <begin position="174"/>
        <end position="195"/>
    </location>
</feature>
<feature type="transmembrane region" description="Helical" evidence="6">
    <location>
        <begin position="31"/>
        <end position="51"/>
    </location>
</feature>
<sequence length="439" mass="47985">FGRKPIFFVSLIASMVVVAVAAYPGMVEVLITLRFLLGATSSGVGLALYALTMEFVGPSKRTLAGSLISVIWLVGPYLVGAISFGIRDWRYIQLLSAIPLVFCISFWWLIPESPRWMLTKGKVTETLKVVTKAAEVNKMTLPPDLDLSRAKEEDDSDKKDSRQGPLQYMKHPNLVIRSIIICFNWSVVAMTYYGLSLNVDNLVGNVRVNFMLSNTVDLVGCVIAWVLLDRVGRKRLHFGLMLVCGVALLATIFVVMYGSSDIAWLTTALAMVGKLGVSGAFSVIYLFTAELYPTVIRNFGMGCSSTIARVGSALSPYIADLGVYVGGQFGKALPLIIFGAFSVTAGGLSLILPETLNRKLPDTIEDAVNFERKDQSADVDKTKEEMTATGEAQPQDPFMLKKGKEPAVRMTEMKADPQNGNAETAKYEMNFRALSIADI</sequence>
<evidence type="ECO:0000256" key="3">
    <source>
        <dbReference type="ARBA" id="ARBA00022989"/>
    </source>
</evidence>
<dbReference type="CDD" id="cd17317">
    <property type="entry name" value="MFS_SLC22"/>
    <property type="match status" value="1"/>
</dbReference>
<feature type="non-terminal residue" evidence="8">
    <location>
        <position position="1"/>
    </location>
</feature>
<dbReference type="InterPro" id="IPR036259">
    <property type="entry name" value="MFS_trans_sf"/>
</dbReference>
<feature type="transmembrane region" description="Helical" evidence="6">
    <location>
        <begin position="331"/>
        <end position="352"/>
    </location>
</feature>
<evidence type="ECO:0000256" key="4">
    <source>
        <dbReference type="ARBA" id="ARBA00023136"/>
    </source>
</evidence>
<feature type="transmembrane region" description="Helical" evidence="6">
    <location>
        <begin position="63"/>
        <end position="85"/>
    </location>
</feature>
<keyword evidence="4 6" id="KW-0472">Membrane</keyword>
<gene>
    <name evidence="8" type="ORF">BaRGS_00005586</name>
</gene>
<evidence type="ECO:0000259" key="7">
    <source>
        <dbReference type="PROSITE" id="PS50850"/>
    </source>
</evidence>
<keyword evidence="2 6" id="KW-0812">Transmembrane</keyword>
<evidence type="ECO:0000256" key="1">
    <source>
        <dbReference type="ARBA" id="ARBA00004141"/>
    </source>
</evidence>
<dbReference type="Gene3D" id="1.20.1250.20">
    <property type="entry name" value="MFS general substrate transporter like domains"/>
    <property type="match status" value="1"/>
</dbReference>
<dbReference type="PANTHER" id="PTHR24064">
    <property type="entry name" value="SOLUTE CARRIER FAMILY 22 MEMBER"/>
    <property type="match status" value="1"/>
</dbReference>
<comment type="subcellular location">
    <subcellularLocation>
        <location evidence="1">Membrane</location>
        <topology evidence="1">Multi-pass membrane protein</topology>
    </subcellularLocation>
</comment>
<name>A0ABD0LUW6_9CAEN</name>
<keyword evidence="9" id="KW-1185">Reference proteome</keyword>
<protein>
    <recommendedName>
        <fullName evidence="7">Major facilitator superfamily (MFS) profile domain-containing protein</fullName>
    </recommendedName>
</protein>
<feature type="transmembrane region" description="Helical" evidence="6">
    <location>
        <begin position="299"/>
        <end position="319"/>
    </location>
</feature>
<dbReference type="InterPro" id="IPR020846">
    <property type="entry name" value="MFS_dom"/>
</dbReference>